<keyword evidence="3" id="KW-1185">Reference proteome</keyword>
<evidence type="ECO:0000256" key="1">
    <source>
        <dbReference type="SAM" id="SignalP"/>
    </source>
</evidence>
<evidence type="ECO:0000313" key="3">
    <source>
        <dbReference type="Proteomes" id="UP000694401"/>
    </source>
</evidence>
<dbReference type="Ensembl" id="ENSZLMT00000008781.1">
    <property type="protein sequence ID" value="ENSZLMP00000008546.1"/>
    <property type="gene ID" value="ENSZLMG00000006007.1"/>
</dbReference>
<evidence type="ECO:0008006" key="4">
    <source>
        <dbReference type="Google" id="ProtNLM"/>
    </source>
</evidence>
<accession>A0A8D2P5A7</accession>
<proteinExistence type="predicted"/>
<name>A0A8D2P5A7_ZOSLA</name>
<dbReference type="AlphaFoldDB" id="A0A8D2P5A7"/>
<reference evidence="2" key="2">
    <citation type="submission" date="2025-09" db="UniProtKB">
        <authorList>
            <consortium name="Ensembl"/>
        </authorList>
    </citation>
    <scope>IDENTIFICATION</scope>
</reference>
<evidence type="ECO:0000313" key="2">
    <source>
        <dbReference type="Ensembl" id="ENSZLMP00000008546.1"/>
    </source>
</evidence>
<feature type="chain" id="PRO_5034131152" description="Secreted protein" evidence="1">
    <location>
        <begin position="23"/>
        <end position="62"/>
    </location>
</feature>
<dbReference type="Proteomes" id="UP000694401">
    <property type="component" value="Unassembled WGS sequence"/>
</dbReference>
<sequence length="62" mass="6776">MCIPSMALNLLAAVLFKSFTSAPRHSQEQGHNAHYRQKSPLLQLSLENGSKLSACKRIPASP</sequence>
<keyword evidence="1" id="KW-0732">Signal</keyword>
<protein>
    <recommendedName>
        <fullName evidence="4">Secreted protein</fullName>
    </recommendedName>
</protein>
<feature type="signal peptide" evidence="1">
    <location>
        <begin position="1"/>
        <end position="22"/>
    </location>
</feature>
<organism evidence="2 3">
    <name type="scientific">Zosterops lateralis melanops</name>
    <dbReference type="NCBI Taxonomy" id="1220523"/>
    <lineage>
        <taxon>Eukaryota</taxon>
        <taxon>Metazoa</taxon>
        <taxon>Chordata</taxon>
        <taxon>Craniata</taxon>
        <taxon>Vertebrata</taxon>
        <taxon>Euteleostomi</taxon>
        <taxon>Archelosauria</taxon>
        <taxon>Archosauria</taxon>
        <taxon>Dinosauria</taxon>
        <taxon>Saurischia</taxon>
        <taxon>Theropoda</taxon>
        <taxon>Coelurosauria</taxon>
        <taxon>Aves</taxon>
        <taxon>Neognathae</taxon>
        <taxon>Neoaves</taxon>
        <taxon>Telluraves</taxon>
        <taxon>Australaves</taxon>
        <taxon>Passeriformes</taxon>
        <taxon>Sylvioidea</taxon>
        <taxon>Zosteropidae</taxon>
        <taxon>Zosterops</taxon>
    </lineage>
</organism>
<reference evidence="2" key="1">
    <citation type="submission" date="2025-08" db="UniProtKB">
        <authorList>
            <consortium name="Ensembl"/>
        </authorList>
    </citation>
    <scope>IDENTIFICATION</scope>
</reference>